<reference evidence="2 3" key="1">
    <citation type="submission" date="2013-11" db="EMBL/GenBank/DDBJ databases">
        <title>Draft genome of the bovine lungworm Dictyocaulus viviparus.</title>
        <authorList>
            <person name="Mitreva M."/>
        </authorList>
    </citation>
    <scope>NUCLEOTIDE SEQUENCE [LARGE SCALE GENOMIC DNA]</scope>
    <source>
        <strain evidence="2 3">HannoverDv2000</strain>
    </source>
</reference>
<evidence type="ECO:0000313" key="3">
    <source>
        <dbReference type="Proteomes" id="UP000053766"/>
    </source>
</evidence>
<gene>
    <name evidence="2" type="ORF">DICVIV_00595</name>
</gene>
<proteinExistence type="predicted"/>
<protein>
    <submittedName>
        <fullName evidence="2">Uncharacterized protein</fullName>
    </submittedName>
</protein>
<dbReference type="OrthoDB" id="5829559at2759"/>
<feature type="compositionally biased region" description="Low complexity" evidence="1">
    <location>
        <begin position="252"/>
        <end position="268"/>
    </location>
</feature>
<accession>A0A0D8YB96</accession>
<feature type="region of interest" description="Disordered" evidence="1">
    <location>
        <begin position="248"/>
        <end position="268"/>
    </location>
</feature>
<reference evidence="3" key="2">
    <citation type="journal article" date="2016" name="Sci. Rep.">
        <title>Dictyocaulus viviparus genome, variome and transcriptome elucidate lungworm biology and support future intervention.</title>
        <authorList>
            <person name="McNulty S.N."/>
            <person name="Strube C."/>
            <person name="Rosa B.A."/>
            <person name="Martin J.C."/>
            <person name="Tyagi R."/>
            <person name="Choi Y.J."/>
            <person name="Wang Q."/>
            <person name="Hallsworth Pepin K."/>
            <person name="Zhang X."/>
            <person name="Ozersky P."/>
            <person name="Wilson R.K."/>
            <person name="Sternberg P.W."/>
            <person name="Gasser R.B."/>
            <person name="Mitreva M."/>
        </authorList>
    </citation>
    <scope>NUCLEOTIDE SEQUENCE [LARGE SCALE GENOMIC DNA]</scope>
    <source>
        <strain evidence="3">HannoverDv2000</strain>
    </source>
</reference>
<evidence type="ECO:0000313" key="2">
    <source>
        <dbReference type="EMBL" id="KJH53284.1"/>
    </source>
</evidence>
<dbReference type="EMBL" id="KN716154">
    <property type="protein sequence ID" value="KJH53284.1"/>
    <property type="molecule type" value="Genomic_DNA"/>
</dbReference>
<organism evidence="2 3">
    <name type="scientific">Dictyocaulus viviparus</name>
    <name type="common">Bovine lungworm</name>
    <dbReference type="NCBI Taxonomy" id="29172"/>
    <lineage>
        <taxon>Eukaryota</taxon>
        <taxon>Metazoa</taxon>
        <taxon>Ecdysozoa</taxon>
        <taxon>Nematoda</taxon>
        <taxon>Chromadorea</taxon>
        <taxon>Rhabditida</taxon>
        <taxon>Rhabditina</taxon>
        <taxon>Rhabditomorpha</taxon>
        <taxon>Strongyloidea</taxon>
        <taxon>Metastrongylidae</taxon>
        <taxon>Dictyocaulus</taxon>
    </lineage>
</organism>
<sequence length="375" mass="42213">MSVPDVQSLQSDYVMDQLNGSTWRPSDMYDSSHDNPPKAIHSQYVDMSLRNFLSVNENRNYQDYPSTIQHPTLVGKPVSSTELRNRVDNLDSCVYSPMIVGGKLYFVNLDEDVRTAQSPSMESTIMESALTTPPRLSDDEITFTLTELKAILPSYAIQKLMKHYKADHYQQNKISIEEADLLKVQDAFKTIVEFSHRHVPNHPALQPVDLMTTQDEDLVKLRENLKELATNQPQQPWTLPHPTAQMSRIPQTTETTTSITGSTESPTTSINEIPTAFSTGSELQRDESYGNTAISKSTTVSTMRMSTDSAYTAMSCRELDHLDDLKTAVKDDLQRASEAYDNLVAEKISSDKIHIDEVIVMKTPERLNESKTGIM</sequence>
<dbReference type="AlphaFoldDB" id="A0A0D8YB96"/>
<name>A0A0D8YB96_DICVI</name>
<dbReference type="Proteomes" id="UP000053766">
    <property type="component" value="Unassembled WGS sequence"/>
</dbReference>
<keyword evidence="3" id="KW-1185">Reference proteome</keyword>
<evidence type="ECO:0000256" key="1">
    <source>
        <dbReference type="SAM" id="MobiDB-lite"/>
    </source>
</evidence>
<dbReference type="STRING" id="29172.A0A0D8YB96"/>